<evidence type="ECO:0000313" key="2">
    <source>
        <dbReference type="Proteomes" id="UP000324800"/>
    </source>
</evidence>
<dbReference type="Proteomes" id="UP000324800">
    <property type="component" value="Unassembled WGS sequence"/>
</dbReference>
<dbReference type="AlphaFoldDB" id="A0A5J4RKY2"/>
<protein>
    <submittedName>
        <fullName evidence="1">Uncharacterized protein</fullName>
    </submittedName>
</protein>
<sequence>MVSAIQLAQQEQKTTTLVQQKLYPNSTNPNDFLTTLDVEGSFAESKDFFSRVGDEVLRDVMSDDDSLCRILVCAQFSEMLGSEPDSSGFLYISSNAPTGG</sequence>
<dbReference type="EMBL" id="SNRW01042017">
    <property type="protein sequence ID" value="KAA6334244.1"/>
    <property type="molecule type" value="Genomic_DNA"/>
</dbReference>
<evidence type="ECO:0000313" key="1">
    <source>
        <dbReference type="EMBL" id="KAA6334244.1"/>
    </source>
</evidence>
<organism evidence="1 2">
    <name type="scientific">Streblomastix strix</name>
    <dbReference type="NCBI Taxonomy" id="222440"/>
    <lineage>
        <taxon>Eukaryota</taxon>
        <taxon>Metamonada</taxon>
        <taxon>Preaxostyla</taxon>
        <taxon>Oxymonadida</taxon>
        <taxon>Streblomastigidae</taxon>
        <taxon>Streblomastix</taxon>
    </lineage>
</organism>
<accession>A0A5J4RKY2</accession>
<proteinExistence type="predicted"/>
<reference evidence="1 2" key="1">
    <citation type="submission" date="2019-03" db="EMBL/GenBank/DDBJ databases">
        <title>Single cell metagenomics reveals metabolic interactions within the superorganism composed of flagellate Streblomastix strix and complex community of Bacteroidetes bacteria on its surface.</title>
        <authorList>
            <person name="Treitli S.C."/>
            <person name="Kolisko M."/>
            <person name="Husnik F."/>
            <person name="Keeling P."/>
            <person name="Hampl V."/>
        </authorList>
    </citation>
    <scope>NUCLEOTIDE SEQUENCE [LARGE SCALE GENOMIC DNA]</scope>
    <source>
        <strain evidence="1">ST1C</strain>
    </source>
</reference>
<feature type="non-terminal residue" evidence="1">
    <location>
        <position position="100"/>
    </location>
</feature>
<gene>
    <name evidence="1" type="ORF">EZS28_053087</name>
</gene>
<comment type="caution">
    <text evidence="1">The sequence shown here is derived from an EMBL/GenBank/DDBJ whole genome shotgun (WGS) entry which is preliminary data.</text>
</comment>
<name>A0A5J4RKY2_9EUKA</name>